<keyword evidence="1" id="KW-0472">Membrane</keyword>
<comment type="caution">
    <text evidence="2">The sequence shown here is derived from an EMBL/GenBank/DDBJ whole genome shotgun (WGS) entry which is preliminary data.</text>
</comment>
<evidence type="ECO:0000313" key="3">
    <source>
        <dbReference type="Proteomes" id="UP001331561"/>
    </source>
</evidence>
<proteinExistence type="predicted"/>
<evidence type="ECO:0000256" key="1">
    <source>
        <dbReference type="SAM" id="Phobius"/>
    </source>
</evidence>
<dbReference type="Proteomes" id="UP001331561">
    <property type="component" value="Unassembled WGS sequence"/>
</dbReference>
<dbReference type="RefSeq" id="WP_327598381.1">
    <property type="nucleotide sequence ID" value="NZ_JAYXHS010000001.1"/>
</dbReference>
<keyword evidence="1" id="KW-0812">Transmembrane</keyword>
<protein>
    <submittedName>
        <fullName evidence="2">Uncharacterized protein</fullName>
    </submittedName>
</protein>
<evidence type="ECO:0000313" key="2">
    <source>
        <dbReference type="EMBL" id="MEC5385426.1"/>
    </source>
</evidence>
<name>A0ABU6K181_9RHOO</name>
<dbReference type="EMBL" id="JAYXHS010000001">
    <property type="protein sequence ID" value="MEC5385426.1"/>
    <property type="molecule type" value="Genomic_DNA"/>
</dbReference>
<keyword evidence="3" id="KW-1185">Reference proteome</keyword>
<feature type="transmembrane region" description="Helical" evidence="1">
    <location>
        <begin position="12"/>
        <end position="34"/>
    </location>
</feature>
<organism evidence="2 3">
    <name type="scientific">Uliginosibacterium silvisoli</name>
    <dbReference type="NCBI Taxonomy" id="3114758"/>
    <lineage>
        <taxon>Bacteria</taxon>
        <taxon>Pseudomonadati</taxon>
        <taxon>Pseudomonadota</taxon>
        <taxon>Betaproteobacteria</taxon>
        <taxon>Rhodocyclales</taxon>
        <taxon>Zoogloeaceae</taxon>
        <taxon>Uliginosibacterium</taxon>
    </lineage>
</organism>
<gene>
    <name evidence="2" type="ORF">VVD49_06800</name>
</gene>
<reference evidence="2 3" key="1">
    <citation type="submission" date="2024-01" db="EMBL/GenBank/DDBJ databases">
        <title>Uliginosibacterium soil sp. nov.</title>
        <authorList>
            <person name="Lv Y."/>
        </authorList>
    </citation>
    <scope>NUCLEOTIDE SEQUENCE [LARGE SCALE GENOMIC DNA]</scope>
    <source>
        <strain evidence="2 3">H3</strain>
    </source>
</reference>
<keyword evidence="1" id="KW-1133">Transmembrane helix</keyword>
<sequence length="93" mass="9994">MNIDPEIAQTRPAVLIASVMHLLTCSALHGVSIAKSRSLSQYMAALAAGPDIDPLLRRACNELMAAWYQQAVELSNEQIFDDAGEPSSSTALH</sequence>
<accession>A0ABU6K181</accession>